<accession>A0A317PYX9</accession>
<dbReference type="AlphaFoldDB" id="A0A317PYX9"/>
<proteinExistence type="predicted"/>
<sequence length="39" mass="4146">MVEKLAFLQGGNAGQLPVVFQPGPKAFGQFVVNTLELAE</sequence>
<evidence type="ECO:0000313" key="2">
    <source>
        <dbReference type="Proteomes" id="UP000246744"/>
    </source>
</evidence>
<gene>
    <name evidence="1" type="ORF">DES37_106102</name>
</gene>
<keyword evidence="2" id="KW-1185">Reference proteome</keyword>
<protein>
    <submittedName>
        <fullName evidence="1">Uncharacterized protein</fullName>
    </submittedName>
</protein>
<organism evidence="1 2">
    <name type="scientific">Mangrovibacter plantisponsor</name>
    <dbReference type="NCBI Taxonomy" id="451513"/>
    <lineage>
        <taxon>Bacteria</taxon>
        <taxon>Pseudomonadati</taxon>
        <taxon>Pseudomonadota</taxon>
        <taxon>Gammaproteobacteria</taxon>
        <taxon>Enterobacterales</taxon>
        <taxon>Enterobacteriaceae</taxon>
        <taxon>Mangrovibacter</taxon>
    </lineage>
</organism>
<dbReference type="Proteomes" id="UP000246744">
    <property type="component" value="Unassembled WGS sequence"/>
</dbReference>
<reference evidence="1 2" key="1">
    <citation type="submission" date="2018-05" db="EMBL/GenBank/DDBJ databases">
        <title>Genomic Encyclopedia of Type Strains, Phase IV (KMG-IV): sequencing the most valuable type-strain genomes for metagenomic binning, comparative biology and taxonomic classification.</title>
        <authorList>
            <person name="Goeker M."/>
        </authorList>
    </citation>
    <scope>NUCLEOTIDE SEQUENCE [LARGE SCALE GENOMIC DNA]</scope>
    <source>
        <strain evidence="1 2">DSM 19579</strain>
    </source>
</reference>
<comment type="caution">
    <text evidence="1">The sequence shown here is derived from an EMBL/GenBank/DDBJ whole genome shotgun (WGS) entry which is preliminary data.</text>
</comment>
<dbReference type="EMBL" id="QGTS01000006">
    <property type="protein sequence ID" value="PWW08985.1"/>
    <property type="molecule type" value="Genomic_DNA"/>
</dbReference>
<evidence type="ECO:0000313" key="1">
    <source>
        <dbReference type="EMBL" id="PWW08985.1"/>
    </source>
</evidence>
<name>A0A317PYX9_9ENTR</name>